<keyword evidence="2" id="KW-1185">Reference proteome</keyword>
<evidence type="ECO:0000313" key="2">
    <source>
        <dbReference type="Proteomes" id="UP001589619"/>
    </source>
</evidence>
<proteinExistence type="predicted"/>
<sequence>METTNSGGKARRGLYGPSIQVDPLFPYYKNRSPESVAEEIAAAGYAIVHYFVVNEMNINGELLRAFRDRGMFVWAMALGNGTFSTENYPEGWTDWRMGLLKPCDDGYERFSYFCEPYVQWKTKAIGDMLSRYPFDGIEIAEPYFPEWDGIRRGVYGDVGPYARDAFRRRCGSDMPDFVHPRSPQYYKKNKDVYEKWVQLRVEAVNEFVDRVINGTGGARAVEPDIAVATWSLAVDDGSESIGLLREMQGLDAPSMIARVKPDMHVLQTHWPDWTKPSLPSDYVRRYEPFVRHIRGEHASLPLAVQADIGSSKTMIKGREWLSGFHRTAKRLGYASWTAYEFHIGGTMYEMPPFPFRGIRSGERELMVSFTKRIDPESCRSLASRFGILDRDGHRFIDPDLLRVDGNRLYIRAEGFPADSFELTVPPVRDTPDLWLFRTFPANEVAAGARVAIPAAAR</sequence>
<dbReference type="Proteomes" id="UP001589619">
    <property type="component" value="Unassembled WGS sequence"/>
</dbReference>
<name>A0ABV5W230_9BACL</name>
<dbReference type="Gene3D" id="3.20.20.80">
    <property type="entry name" value="Glycosidases"/>
    <property type="match status" value="1"/>
</dbReference>
<accession>A0ABV5W230</accession>
<comment type="caution">
    <text evidence="1">The sequence shown here is derived from an EMBL/GenBank/DDBJ whole genome shotgun (WGS) entry which is preliminary data.</text>
</comment>
<evidence type="ECO:0000313" key="1">
    <source>
        <dbReference type="EMBL" id="MFB9754632.1"/>
    </source>
</evidence>
<gene>
    <name evidence="1" type="ORF">ACFFNY_23940</name>
</gene>
<reference evidence="1 2" key="1">
    <citation type="submission" date="2024-09" db="EMBL/GenBank/DDBJ databases">
        <authorList>
            <person name="Sun Q."/>
            <person name="Mori K."/>
        </authorList>
    </citation>
    <scope>NUCLEOTIDE SEQUENCE [LARGE SCALE GENOMIC DNA]</scope>
    <source>
        <strain evidence="1 2">JCM 12520</strain>
    </source>
</reference>
<dbReference type="EMBL" id="JBHMAG010000016">
    <property type="protein sequence ID" value="MFB9754632.1"/>
    <property type="molecule type" value="Genomic_DNA"/>
</dbReference>
<organism evidence="1 2">
    <name type="scientific">Paenibacillus hodogayensis</name>
    <dbReference type="NCBI Taxonomy" id="279208"/>
    <lineage>
        <taxon>Bacteria</taxon>
        <taxon>Bacillati</taxon>
        <taxon>Bacillota</taxon>
        <taxon>Bacilli</taxon>
        <taxon>Bacillales</taxon>
        <taxon>Paenibacillaceae</taxon>
        <taxon>Paenibacillus</taxon>
    </lineage>
</organism>
<dbReference type="RefSeq" id="WP_344909286.1">
    <property type="nucleotide sequence ID" value="NZ_BAAAYO010000008.1"/>
</dbReference>
<protein>
    <submittedName>
        <fullName evidence="1">N-acyl-D-glucosamine 2-epimerase</fullName>
    </submittedName>
</protein>